<dbReference type="AlphaFoldDB" id="A0A699KCL5"/>
<proteinExistence type="predicted"/>
<reference evidence="3" key="1">
    <citation type="journal article" date="2019" name="Sci. Rep.">
        <title>Draft genome of Tanacetum cinerariifolium, the natural source of mosquito coil.</title>
        <authorList>
            <person name="Yamashiro T."/>
            <person name="Shiraishi A."/>
            <person name="Satake H."/>
            <person name="Nakayama K."/>
        </authorList>
    </citation>
    <scope>NUCLEOTIDE SEQUENCE</scope>
</reference>
<accession>A0A699KCL5</accession>
<comment type="caution">
    <text evidence="3">The sequence shown here is derived from an EMBL/GenBank/DDBJ whole genome shotgun (WGS) entry which is preliminary data.</text>
</comment>
<sequence length="541" mass="62515">MLTKPQFFYDHITKKALGFQNPFYLKKAQQLEPKLYDGSVIQKTNAIVIRDSKETLMLAEESRSKMLLKQKDLVMSEKKVNTKPVDYAALNQLLQDFETRFVPQTELSAKQVFWSQNSVNSEEPNLSTRPTQVEVPKELPKVSMAVEQHRVESNRFQAKMNKVLNENERLLEQVISKDIVNIVVTSTMNNAYEPVHECERCVKLETELQKDFIKRESYEKLFKQYITLEKHCISLEVDTQLEQEIFQRYNSFSQQSVPSFDQLFEINELNAQSQEKDMVIMKLKERIKSLSENMKEEKIKQELKEIETINIELDHRMTKLIAENEHLKQTYNLQEKNLVITALKDILRKLRGKDVVDEAVFLHPIDPELLKIDVAPLAPKLRNNKTAHYDYLKHTQEETATLREIVEHERSLNPLNTSLDYACDKLMDVTPRNKTKKVRFIDPVTSLRNTPTKTASSSHVVSNKPMLSSTGVNLPTSASGSQPSGNTKKDKIQQTPSSAKKNKLEAYPRNVRTSFQNKKSVVNTKDIESFQNLKLNVNSNL</sequence>
<gene>
    <name evidence="3" type="ORF">Tci_653010</name>
</gene>
<evidence type="ECO:0008006" key="4">
    <source>
        <dbReference type="Google" id="ProtNLM"/>
    </source>
</evidence>
<name>A0A699KCL5_TANCI</name>
<evidence type="ECO:0000256" key="2">
    <source>
        <dbReference type="SAM" id="MobiDB-lite"/>
    </source>
</evidence>
<feature type="region of interest" description="Disordered" evidence="2">
    <location>
        <begin position="447"/>
        <end position="512"/>
    </location>
</feature>
<feature type="compositionally biased region" description="Polar residues" evidence="2">
    <location>
        <begin position="447"/>
        <end position="486"/>
    </location>
</feature>
<evidence type="ECO:0000313" key="3">
    <source>
        <dbReference type="EMBL" id="GFA81038.1"/>
    </source>
</evidence>
<keyword evidence="1" id="KW-0175">Coiled coil</keyword>
<protein>
    <recommendedName>
        <fullName evidence="4">Integrase, catalytic region, zinc finger, CCHC-type, peptidase aspartic, catalytic</fullName>
    </recommendedName>
</protein>
<feature type="coiled-coil region" evidence="1">
    <location>
        <begin position="266"/>
        <end position="337"/>
    </location>
</feature>
<dbReference type="EMBL" id="BKCJ010492357">
    <property type="protein sequence ID" value="GFA81038.1"/>
    <property type="molecule type" value="Genomic_DNA"/>
</dbReference>
<evidence type="ECO:0000256" key="1">
    <source>
        <dbReference type="SAM" id="Coils"/>
    </source>
</evidence>
<organism evidence="3">
    <name type="scientific">Tanacetum cinerariifolium</name>
    <name type="common">Dalmatian daisy</name>
    <name type="synonym">Chrysanthemum cinerariifolium</name>
    <dbReference type="NCBI Taxonomy" id="118510"/>
    <lineage>
        <taxon>Eukaryota</taxon>
        <taxon>Viridiplantae</taxon>
        <taxon>Streptophyta</taxon>
        <taxon>Embryophyta</taxon>
        <taxon>Tracheophyta</taxon>
        <taxon>Spermatophyta</taxon>
        <taxon>Magnoliopsida</taxon>
        <taxon>eudicotyledons</taxon>
        <taxon>Gunneridae</taxon>
        <taxon>Pentapetalae</taxon>
        <taxon>asterids</taxon>
        <taxon>campanulids</taxon>
        <taxon>Asterales</taxon>
        <taxon>Asteraceae</taxon>
        <taxon>Asteroideae</taxon>
        <taxon>Anthemideae</taxon>
        <taxon>Anthemidinae</taxon>
        <taxon>Tanacetum</taxon>
    </lineage>
</organism>